<sequence length="52" mass="6378">MPQMMPLNWLFIFIFILLIMTIMFINFSFMSKIKAQKLVLKNKINSNFFMLW</sequence>
<dbReference type="AlphaFoldDB" id="A0A9E8ACB9"/>
<protein>
    <submittedName>
        <fullName evidence="2">ATP synthase F0 subunit 8</fullName>
    </submittedName>
</protein>
<accession>A0A9E8ACB9</accession>
<dbReference type="RefSeq" id="YP_010561844.1">
    <property type="nucleotide sequence ID" value="NC_068522.1"/>
</dbReference>
<keyword evidence="1" id="KW-0812">Transmembrane</keyword>
<proteinExistence type="predicted"/>
<keyword evidence="1" id="KW-0472">Membrane</keyword>
<feature type="transmembrane region" description="Helical" evidence="1">
    <location>
        <begin position="6"/>
        <end position="27"/>
    </location>
</feature>
<gene>
    <name evidence="2" type="primary">atp8</name>
</gene>
<evidence type="ECO:0000256" key="1">
    <source>
        <dbReference type="SAM" id="Phobius"/>
    </source>
</evidence>
<keyword evidence="1" id="KW-1133">Transmembrane helix</keyword>
<evidence type="ECO:0000313" key="2">
    <source>
        <dbReference type="EMBL" id="UYX57805.1"/>
    </source>
</evidence>
<organism evidence="2">
    <name type="scientific">Colossendeis brevirostris</name>
    <dbReference type="NCBI Taxonomy" id="619823"/>
    <lineage>
        <taxon>Eukaryota</taxon>
        <taxon>Metazoa</taxon>
        <taxon>Ecdysozoa</taxon>
        <taxon>Arthropoda</taxon>
        <taxon>Chelicerata</taxon>
        <taxon>Pycnogonida</taxon>
        <taxon>Pantopoda</taxon>
        <taxon>Colossendeidae</taxon>
        <taxon>Colossendeis</taxon>
    </lineage>
</organism>
<dbReference type="EMBL" id="OK623747">
    <property type="protein sequence ID" value="UYX57805.1"/>
    <property type="molecule type" value="Genomic_DNA"/>
</dbReference>
<reference evidence="2" key="1">
    <citation type="journal article" date="2022" name="Polar Biol.">
        <title>Mitochondrial genomes provide insight into interfamilial relationships within Pycnogonida.</title>
        <authorList>
            <person name="Zehnpfennig J.R."/>
            <person name="Varney R.M."/>
            <person name="Halanych K.M."/>
            <person name="Mahon A.R."/>
        </authorList>
    </citation>
    <scope>NUCLEOTIDE SEQUENCE</scope>
</reference>
<name>A0A9E8ACB9_9CHEL</name>
<geneLocation type="mitochondrion" evidence="2"/>
<keyword evidence="2" id="KW-0496">Mitochondrion</keyword>
<dbReference type="GeneID" id="76639943"/>